<dbReference type="Pfam" id="PF06980">
    <property type="entry name" value="DUF1302"/>
    <property type="match status" value="1"/>
</dbReference>
<evidence type="ECO:0000313" key="3">
    <source>
        <dbReference type="Proteomes" id="UP000712570"/>
    </source>
</evidence>
<accession>A0ABX0KW77</accession>
<keyword evidence="1" id="KW-0732">Signal</keyword>
<evidence type="ECO:0000313" key="2">
    <source>
        <dbReference type="EMBL" id="NHQ86457.1"/>
    </source>
</evidence>
<name>A0ABX0KW77_9NEIS</name>
<feature type="signal peptide" evidence="1">
    <location>
        <begin position="1"/>
        <end position="25"/>
    </location>
</feature>
<sequence length="602" mass="65431">MKQKRVCMAVLLFKTLLFTPPGAEAGELVFGNVRSGLGEGIKVDSGDVQIELKGALGISTIIRAESPDTSLTSGKGMSTHNDGDLNYEQGDVVSQVLDAYLQANLSAGNYGLLLSGKAWYDQSQLNNPVPHGHVSNDYAAGPLNDSGFATLSQFSGVQLHDAYVYGHFTVFQKALELRAGQQVIPWRTPTTILGGIQQVNALDFAGLRRGNPLPETMSIPVPALYAKLRINEQLSLDAYYQLDFLPNAYPGCGTFYSSNDYAQAGCNKLTLNGAMLSVLNNKPISTNDQQSSTNALDYIARTADLIPNEEQFGFSFNYKITEMSSLGVFYAQYTSRNAVIQAERSGPGVFLPNKAEPVSIAGQYRQAYPAHRHLFGLNLSQRLEGGAGLYLEYSYRPNQPLPWNGADFLNGMLLGIGPLKQLAGTATGYIAQGYDDFQMSQWIVGAKSPLPAAWGANATLAGELGIRHVHNLPDPYEKRYGRGGFGMAPSSAFPACTGPQATCAVDGFVSATAWGWRLKYENDVLPQSGNWVLRPSLSFAYDVKGYSEDGQFSEGRYLSVAGISAIFQKNHQLDFRYIKTGGGLYNLQKDRSSFMLSARTTF</sequence>
<protein>
    <submittedName>
        <fullName evidence="2">DUF1302 domain-containing protein</fullName>
    </submittedName>
</protein>
<dbReference type="InterPro" id="IPR010727">
    <property type="entry name" value="DUF1302"/>
</dbReference>
<comment type="caution">
    <text evidence="2">The sequence shown here is derived from an EMBL/GenBank/DDBJ whole genome shotgun (WGS) entry which is preliminary data.</text>
</comment>
<proteinExistence type="predicted"/>
<organism evidence="2 3">
    <name type="scientific">Iodobacter violaceini</name>
    <dbReference type="NCBI Taxonomy" id="3044271"/>
    <lineage>
        <taxon>Bacteria</taxon>
        <taxon>Pseudomonadati</taxon>
        <taxon>Pseudomonadota</taxon>
        <taxon>Betaproteobacteria</taxon>
        <taxon>Neisseriales</taxon>
        <taxon>Chitinibacteraceae</taxon>
        <taxon>Iodobacter</taxon>
    </lineage>
</organism>
<evidence type="ECO:0000256" key="1">
    <source>
        <dbReference type="SAM" id="SignalP"/>
    </source>
</evidence>
<feature type="chain" id="PRO_5045421322" evidence="1">
    <location>
        <begin position="26"/>
        <end position="602"/>
    </location>
</feature>
<dbReference type="RefSeq" id="WP_166825321.1">
    <property type="nucleotide sequence ID" value="NZ_JAAOLX010000004.1"/>
</dbReference>
<dbReference type="EMBL" id="JAAOLX010000004">
    <property type="protein sequence ID" value="NHQ86457.1"/>
    <property type="molecule type" value="Genomic_DNA"/>
</dbReference>
<gene>
    <name evidence="2" type="ORF">HA050_10050</name>
</gene>
<keyword evidence="3" id="KW-1185">Reference proteome</keyword>
<dbReference type="Proteomes" id="UP000712570">
    <property type="component" value="Unassembled WGS sequence"/>
</dbReference>
<reference evidence="2 3" key="1">
    <citation type="submission" date="2020-03" db="EMBL/GenBank/DDBJ databases">
        <title>Draft genome sequence of environmentally isolated violet-colored cultures.</title>
        <authorList>
            <person name="Wilson H.S."/>
        </authorList>
    </citation>
    <scope>NUCLEOTIDE SEQUENCE [LARGE SCALE GENOMIC DNA]</scope>
    <source>
        <strain evidence="2 3">HSC-16F04</strain>
    </source>
</reference>